<evidence type="ECO:0000256" key="1">
    <source>
        <dbReference type="ARBA" id="ARBA00022658"/>
    </source>
</evidence>
<name>A0A8H7CTU2_9AGAR</name>
<dbReference type="GO" id="GO:0005886">
    <property type="term" value="C:plasma membrane"/>
    <property type="evidence" value="ECO:0007669"/>
    <property type="project" value="TreeGrafter"/>
</dbReference>
<dbReference type="CDD" id="cd06224">
    <property type="entry name" value="REM"/>
    <property type="match status" value="1"/>
</dbReference>
<feature type="region of interest" description="Disordered" evidence="3">
    <location>
        <begin position="226"/>
        <end position="245"/>
    </location>
</feature>
<comment type="caution">
    <text evidence="6">The sequence shown here is derived from an EMBL/GenBank/DDBJ whole genome shotgun (WGS) entry which is preliminary data.</text>
</comment>
<evidence type="ECO:0000256" key="3">
    <source>
        <dbReference type="SAM" id="MobiDB-lite"/>
    </source>
</evidence>
<keyword evidence="1 2" id="KW-0344">Guanine-nucleotide releasing factor</keyword>
<feature type="compositionally biased region" description="Basic and acidic residues" evidence="3">
    <location>
        <begin position="20"/>
        <end position="31"/>
    </location>
</feature>
<dbReference type="GO" id="GO:0007265">
    <property type="term" value="P:Ras protein signal transduction"/>
    <property type="evidence" value="ECO:0007669"/>
    <property type="project" value="TreeGrafter"/>
</dbReference>
<feature type="domain" description="Ras-GEF" evidence="4">
    <location>
        <begin position="262"/>
        <end position="502"/>
    </location>
</feature>
<dbReference type="Gene3D" id="1.10.840.10">
    <property type="entry name" value="Ras guanine-nucleotide exchange factors catalytic domain"/>
    <property type="match status" value="1"/>
</dbReference>
<dbReference type="GO" id="GO:0005085">
    <property type="term" value="F:guanyl-nucleotide exchange factor activity"/>
    <property type="evidence" value="ECO:0007669"/>
    <property type="project" value="UniProtKB-KW"/>
</dbReference>
<dbReference type="SMART" id="SM00147">
    <property type="entry name" value="RasGEF"/>
    <property type="match status" value="1"/>
</dbReference>
<gene>
    <name evidence="6" type="ORF">MVEN_01539100</name>
</gene>
<evidence type="ECO:0000259" key="5">
    <source>
        <dbReference type="PROSITE" id="PS50212"/>
    </source>
</evidence>
<reference evidence="6" key="1">
    <citation type="submission" date="2020-05" db="EMBL/GenBank/DDBJ databases">
        <title>Mycena genomes resolve the evolution of fungal bioluminescence.</title>
        <authorList>
            <person name="Tsai I.J."/>
        </authorList>
    </citation>
    <scope>NUCLEOTIDE SEQUENCE</scope>
    <source>
        <strain evidence="6">CCC161011</strain>
    </source>
</reference>
<dbReference type="Proteomes" id="UP000620124">
    <property type="component" value="Unassembled WGS sequence"/>
</dbReference>
<feature type="domain" description="N-terminal Ras-GEF" evidence="5">
    <location>
        <begin position="29"/>
        <end position="154"/>
    </location>
</feature>
<evidence type="ECO:0000313" key="6">
    <source>
        <dbReference type="EMBL" id="KAF7347816.1"/>
    </source>
</evidence>
<keyword evidence="7" id="KW-1185">Reference proteome</keyword>
<proteinExistence type="predicted"/>
<dbReference type="AlphaFoldDB" id="A0A8H7CTU2"/>
<dbReference type="InterPro" id="IPR036964">
    <property type="entry name" value="RASGEF_cat_dom_sf"/>
</dbReference>
<dbReference type="Pfam" id="PF00617">
    <property type="entry name" value="RasGEF"/>
    <property type="match status" value="1"/>
</dbReference>
<dbReference type="PANTHER" id="PTHR23113">
    <property type="entry name" value="GUANINE NUCLEOTIDE EXCHANGE FACTOR"/>
    <property type="match status" value="1"/>
</dbReference>
<dbReference type="Gene3D" id="1.20.870.10">
    <property type="entry name" value="Son of sevenless (SoS) protein Chain: S domain 1"/>
    <property type="match status" value="1"/>
</dbReference>
<evidence type="ECO:0000313" key="7">
    <source>
        <dbReference type="Proteomes" id="UP000620124"/>
    </source>
</evidence>
<dbReference type="InterPro" id="IPR008937">
    <property type="entry name" value="Ras-like_GEF"/>
</dbReference>
<dbReference type="InterPro" id="IPR000651">
    <property type="entry name" value="Ras-like_Gua-exchang_fac_N"/>
</dbReference>
<dbReference type="EMBL" id="JACAZI010000012">
    <property type="protein sequence ID" value="KAF7347816.1"/>
    <property type="molecule type" value="Genomic_DNA"/>
</dbReference>
<feature type="region of interest" description="Disordered" evidence="3">
    <location>
        <begin position="498"/>
        <end position="518"/>
    </location>
</feature>
<dbReference type="SUPFAM" id="SSF48366">
    <property type="entry name" value="Ras GEF"/>
    <property type="match status" value="1"/>
</dbReference>
<protein>
    <submittedName>
        <fullName evidence="6">Ras guanyl-nucleotide exchange factor</fullName>
    </submittedName>
</protein>
<evidence type="ECO:0000256" key="2">
    <source>
        <dbReference type="PROSITE-ProRule" id="PRU00168"/>
    </source>
</evidence>
<dbReference type="PANTHER" id="PTHR23113:SF348">
    <property type="entry name" value="GUANYL-NUCLEOTIDE EXCHANGE FACTOR RASGEF, PUTATIVE (AFU_ORTHOLOGUE AFUA_1G04700)-RELATED"/>
    <property type="match status" value="1"/>
</dbReference>
<dbReference type="OrthoDB" id="28357at2759"/>
<feature type="region of interest" description="Disordered" evidence="3">
    <location>
        <begin position="1"/>
        <end position="32"/>
    </location>
</feature>
<dbReference type="PROSITE" id="PS50009">
    <property type="entry name" value="RASGEF_CAT"/>
    <property type="match status" value="1"/>
</dbReference>
<dbReference type="Pfam" id="PF00618">
    <property type="entry name" value="RasGEF_N"/>
    <property type="match status" value="1"/>
</dbReference>
<dbReference type="PROSITE" id="PS50212">
    <property type="entry name" value="RASGEF_NTER"/>
    <property type="match status" value="1"/>
</dbReference>
<feature type="compositionally biased region" description="Low complexity" evidence="3">
    <location>
        <begin position="188"/>
        <end position="205"/>
    </location>
</feature>
<accession>A0A8H7CTU2</accession>
<organism evidence="6 7">
    <name type="scientific">Mycena venus</name>
    <dbReference type="NCBI Taxonomy" id="2733690"/>
    <lineage>
        <taxon>Eukaryota</taxon>
        <taxon>Fungi</taxon>
        <taxon>Dikarya</taxon>
        <taxon>Basidiomycota</taxon>
        <taxon>Agaricomycotina</taxon>
        <taxon>Agaricomycetes</taxon>
        <taxon>Agaricomycetidae</taxon>
        <taxon>Agaricales</taxon>
        <taxon>Marasmiineae</taxon>
        <taxon>Mycenaceae</taxon>
        <taxon>Mycena</taxon>
    </lineage>
</organism>
<sequence>MQKSPASSGEALDVVVDPPPNKKESKEKDTSSRPWATLDELLDKLLFLAVSGDDPTYITHFLLTYRRFASPRSVLLAMQLRLRQLDQPSGDPMFACFAQMRICHLLEQWIRDYPYDFKVRGTPSALSALFKSITSKTYLLHYGSDFLPFHEMLPNLVDKDAVWAHKPDYPEDESDYDDDEKSAVLTISSTHSSDSLPPSARSASKPAPPPPTAFRERKGSLPLGNKLIATQAPPNGVQQESSDHRTQLKELLKLAADVNATDSDDIAQEITRLEVKLFLEIEVASALASVYLSFPAEKIPPRIPSPCFNDFSNRLADWVASLILCHDKAKTRAKQIEKIVEIAQKLRGLNNYSALRAFVAGINHSTFPGDQTMEQFKAKSPDQAKNLQSWDVLLQQIRSHRAYRLALRNTKGACIPALEVHMSDLIRAHEANDDVNPSDPSKIHWGKFNMMGRFINSTTQCQAQCRAVGEYNFPPRQHISDMLNAKCIMNDEMQKSRIAPPETDIDGPSPPRAITRDNPSIGIKAKDIAKMRTLFSW</sequence>
<dbReference type="InterPro" id="IPR001895">
    <property type="entry name" value="RASGEF_cat_dom"/>
</dbReference>
<dbReference type="InterPro" id="IPR023578">
    <property type="entry name" value="Ras_GEF_dom_sf"/>
</dbReference>
<evidence type="ECO:0000259" key="4">
    <source>
        <dbReference type="PROSITE" id="PS50009"/>
    </source>
</evidence>
<feature type="region of interest" description="Disordered" evidence="3">
    <location>
        <begin position="188"/>
        <end position="218"/>
    </location>
</feature>